<feature type="binding site" evidence="7 8">
    <location>
        <position position="39"/>
    </location>
    <ligand>
        <name>S-adenosyl-L-methionine</name>
        <dbReference type="ChEBI" id="CHEBI:59789"/>
    </ligand>
</feature>
<dbReference type="InterPro" id="IPR029063">
    <property type="entry name" value="SAM-dependent_MTases_sf"/>
</dbReference>
<evidence type="ECO:0000313" key="10">
    <source>
        <dbReference type="EMBL" id="OGD69585.1"/>
    </source>
</evidence>
<evidence type="ECO:0000256" key="7">
    <source>
        <dbReference type="HAMAP-Rule" id="MF_00607"/>
    </source>
</evidence>
<dbReference type="PROSITE" id="PS01131">
    <property type="entry name" value="RRNA_A_DIMETH"/>
    <property type="match status" value="1"/>
</dbReference>
<evidence type="ECO:0000256" key="2">
    <source>
        <dbReference type="ARBA" id="ARBA00022552"/>
    </source>
</evidence>
<sequence>MRINPKKSLGQNFLKSKNVLDVIIKTSEIKDSDIVLEIGPGKGSLTEKILEKAGKVIVVEKDNRLIYFLNEKFKEFVDNKKLEIIEGDILDFDIDKILKSKYKIIANIPYYITGQIIKKFLTAKNQPNMMVLMVQKEVAERIVDKPESLLSLSIKAYGTPKYIKTVKAKDFSPQPKVDSAILLIKAINKDFFVENNIKEIDFFELIKAGFSHKRKMLLGNLKKEWKNNNKNKDLIKVFEKNNISLKIRAEDLSLDDWLKILK</sequence>
<dbReference type="PANTHER" id="PTHR11727">
    <property type="entry name" value="DIMETHYLADENOSINE TRANSFERASE"/>
    <property type="match status" value="1"/>
</dbReference>
<reference evidence="10 11" key="1">
    <citation type="journal article" date="2016" name="Nat. Commun.">
        <title>Thousands of microbial genomes shed light on interconnected biogeochemical processes in an aquifer system.</title>
        <authorList>
            <person name="Anantharaman K."/>
            <person name="Brown C.T."/>
            <person name="Hug L.A."/>
            <person name="Sharon I."/>
            <person name="Castelle C.J."/>
            <person name="Probst A.J."/>
            <person name="Thomas B.C."/>
            <person name="Singh A."/>
            <person name="Wilkins M.J."/>
            <person name="Karaoz U."/>
            <person name="Brodie E.L."/>
            <person name="Williams K.H."/>
            <person name="Hubbard S.S."/>
            <person name="Banfield J.F."/>
        </authorList>
    </citation>
    <scope>NUCLEOTIDE SEQUENCE [LARGE SCALE GENOMIC DNA]</scope>
</reference>
<dbReference type="InterPro" id="IPR020598">
    <property type="entry name" value="rRNA_Ade_methylase_Trfase_N"/>
</dbReference>
<feature type="binding site" evidence="7 8">
    <location>
        <position position="14"/>
    </location>
    <ligand>
        <name>S-adenosyl-L-methionine</name>
        <dbReference type="ChEBI" id="CHEBI:59789"/>
    </ligand>
</feature>
<accession>A0A1F5EQE3</accession>
<feature type="binding site" evidence="7 8">
    <location>
        <position position="12"/>
    </location>
    <ligand>
        <name>S-adenosyl-L-methionine</name>
        <dbReference type="ChEBI" id="CHEBI:59789"/>
    </ligand>
</feature>
<dbReference type="EMBL" id="MFAA01000006">
    <property type="protein sequence ID" value="OGD69585.1"/>
    <property type="molecule type" value="Genomic_DNA"/>
</dbReference>
<feature type="binding site" evidence="7 8">
    <location>
        <position position="60"/>
    </location>
    <ligand>
        <name>S-adenosyl-L-methionine</name>
        <dbReference type="ChEBI" id="CHEBI:59789"/>
    </ligand>
</feature>
<dbReference type="AlphaFoldDB" id="A0A1F5EQE3"/>
<keyword evidence="3 7" id="KW-0489">Methyltransferase</keyword>
<dbReference type="SMART" id="SM00650">
    <property type="entry name" value="rADc"/>
    <property type="match status" value="1"/>
</dbReference>
<evidence type="ECO:0000256" key="6">
    <source>
        <dbReference type="ARBA" id="ARBA00022884"/>
    </source>
</evidence>
<keyword evidence="5 7" id="KW-0949">S-adenosyl-L-methionine</keyword>
<comment type="function">
    <text evidence="7">Specifically dimethylates two adjacent adenosines (A1518 and A1519) in the loop of a conserved hairpin near the 3'-end of 16S rRNA in the 30S particle. May play a critical role in biogenesis of 30S subunits.</text>
</comment>
<dbReference type="EC" id="2.1.1.182" evidence="7"/>
<dbReference type="HAMAP" id="MF_00607">
    <property type="entry name" value="16SrRNA_methyltr_A"/>
    <property type="match status" value="1"/>
</dbReference>
<dbReference type="SUPFAM" id="SSF53335">
    <property type="entry name" value="S-adenosyl-L-methionine-dependent methyltransferases"/>
    <property type="match status" value="1"/>
</dbReference>
<dbReference type="GO" id="GO:0052908">
    <property type="term" value="F:16S rRNA (adenine(1518)-N(6)/adenine(1519)-N(6))-dimethyltransferase activity"/>
    <property type="evidence" value="ECO:0007669"/>
    <property type="project" value="UniProtKB-EC"/>
</dbReference>
<dbReference type="InterPro" id="IPR011530">
    <property type="entry name" value="rRNA_adenine_dimethylase"/>
</dbReference>
<dbReference type="NCBIfam" id="TIGR00755">
    <property type="entry name" value="ksgA"/>
    <property type="match status" value="1"/>
</dbReference>
<comment type="similarity">
    <text evidence="7">Belongs to the class I-like SAM-binding methyltransferase superfamily. rRNA adenine N(6)-methyltransferase family. RsmA subfamily.</text>
</comment>
<comment type="caution">
    <text evidence="10">The sequence shown here is derived from an EMBL/GenBank/DDBJ whole genome shotgun (WGS) entry which is preliminary data.</text>
</comment>
<feature type="domain" description="Ribosomal RNA adenine methylase transferase N-terminal" evidence="9">
    <location>
        <begin position="19"/>
        <end position="188"/>
    </location>
</feature>
<dbReference type="InterPro" id="IPR023165">
    <property type="entry name" value="rRNA_Ade_diMease-like_C"/>
</dbReference>
<evidence type="ECO:0000256" key="3">
    <source>
        <dbReference type="ARBA" id="ARBA00022603"/>
    </source>
</evidence>
<evidence type="ECO:0000256" key="5">
    <source>
        <dbReference type="ARBA" id="ARBA00022691"/>
    </source>
</evidence>
<evidence type="ECO:0000256" key="8">
    <source>
        <dbReference type="PROSITE-ProRule" id="PRU01026"/>
    </source>
</evidence>
<dbReference type="Pfam" id="PF00398">
    <property type="entry name" value="RrnaAD"/>
    <property type="match status" value="1"/>
</dbReference>
<evidence type="ECO:0000256" key="1">
    <source>
        <dbReference type="ARBA" id="ARBA00022490"/>
    </source>
</evidence>
<comment type="catalytic activity">
    <reaction evidence="7">
        <text>adenosine(1518)/adenosine(1519) in 16S rRNA + 4 S-adenosyl-L-methionine = N(6)-dimethyladenosine(1518)/N(6)-dimethyladenosine(1519) in 16S rRNA + 4 S-adenosyl-L-homocysteine + 4 H(+)</text>
        <dbReference type="Rhea" id="RHEA:19609"/>
        <dbReference type="Rhea" id="RHEA-COMP:10232"/>
        <dbReference type="Rhea" id="RHEA-COMP:10233"/>
        <dbReference type="ChEBI" id="CHEBI:15378"/>
        <dbReference type="ChEBI" id="CHEBI:57856"/>
        <dbReference type="ChEBI" id="CHEBI:59789"/>
        <dbReference type="ChEBI" id="CHEBI:74411"/>
        <dbReference type="ChEBI" id="CHEBI:74493"/>
        <dbReference type="EC" id="2.1.1.182"/>
    </reaction>
</comment>
<dbReference type="Proteomes" id="UP000185891">
    <property type="component" value="Unassembled WGS sequence"/>
</dbReference>
<organism evidence="10 11">
    <name type="scientific">Candidatus Campbellbacteria bacterium RIFCSPHIGHO2_12_FULL_35_10</name>
    <dbReference type="NCBI Taxonomy" id="1797578"/>
    <lineage>
        <taxon>Bacteria</taxon>
        <taxon>Candidatus Campbelliibacteriota</taxon>
    </lineage>
</organism>
<dbReference type="PROSITE" id="PS51689">
    <property type="entry name" value="SAM_RNA_A_N6_MT"/>
    <property type="match status" value="1"/>
</dbReference>
<dbReference type="InterPro" id="IPR020596">
    <property type="entry name" value="rRNA_Ade_Mease_Trfase_CS"/>
</dbReference>
<keyword evidence="1 7" id="KW-0963">Cytoplasm</keyword>
<comment type="subcellular location">
    <subcellularLocation>
        <location evidence="7">Cytoplasm</location>
    </subcellularLocation>
</comment>
<name>A0A1F5EQE3_9BACT</name>
<keyword evidence="6 7" id="KW-0694">RNA-binding</keyword>
<evidence type="ECO:0000313" key="11">
    <source>
        <dbReference type="Proteomes" id="UP000185891"/>
    </source>
</evidence>
<dbReference type="GO" id="GO:0003723">
    <property type="term" value="F:RNA binding"/>
    <property type="evidence" value="ECO:0007669"/>
    <property type="project" value="UniProtKB-UniRule"/>
</dbReference>
<dbReference type="PANTHER" id="PTHR11727:SF7">
    <property type="entry name" value="DIMETHYLADENOSINE TRANSFERASE-RELATED"/>
    <property type="match status" value="1"/>
</dbReference>
<protein>
    <recommendedName>
        <fullName evidence="7">Ribosomal RNA small subunit methyltransferase A</fullName>
        <ecNumber evidence="7">2.1.1.182</ecNumber>
    </recommendedName>
    <alternativeName>
        <fullName evidence="7">16S rRNA (adenine(1518)-N(6)/adenine(1519)-N(6))-dimethyltransferase</fullName>
    </alternativeName>
    <alternativeName>
        <fullName evidence="7">16S rRNA dimethyladenosine transferase</fullName>
    </alternativeName>
    <alternativeName>
        <fullName evidence="7">16S rRNA dimethylase</fullName>
    </alternativeName>
    <alternativeName>
        <fullName evidence="7">S-adenosylmethionine-6-N', N'-adenosyl(rRNA) dimethyltransferase</fullName>
    </alternativeName>
</protein>
<keyword evidence="2 7" id="KW-0698">rRNA processing</keyword>
<dbReference type="CDD" id="cd02440">
    <property type="entry name" value="AdoMet_MTases"/>
    <property type="match status" value="1"/>
</dbReference>
<feature type="binding site" evidence="7 8">
    <location>
        <position position="88"/>
    </location>
    <ligand>
        <name>S-adenosyl-L-methionine</name>
        <dbReference type="ChEBI" id="CHEBI:59789"/>
    </ligand>
</feature>
<dbReference type="Gene3D" id="3.40.50.150">
    <property type="entry name" value="Vaccinia Virus protein VP39"/>
    <property type="match status" value="1"/>
</dbReference>
<evidence type="ECO:0000256" key="4">
    <source>
        <dbReference type="ARBA" id="ARBA00022679"/>
    </source>
</evidence>
<dbReference type="Gene3D" id="1.10.8.100">
    <property type="entry name" value="Ribosomal RNA adenine dimethylase-like, domain 2"/>
    <property type="match status" value="1"/>
</dbReference>
<dbReference type="GO" id="GO:0005829">
    <property type="term" value="C:cytosol"/>
    <property type="evidence" value="ECO:0007669"/>
    <property type="project" value="TreeGrafter"/>
</dbReference>
<keyword evidence="4 7" id="KW-0808">Transferase</keyword>
<dbReference type="InterPro" id="IPR001737">
    <property type="entry name" value="KsgA/Erm"/>
</dbReference>
<feature type="binding site" evidence="7 8">
    <location>
        <position position="107"/>
    </location>
    <ligand>
        <name>S-adenosyl-L-methionine</name>
        <dbReference type="ChEBI" id="CHEBI:59789"/>
    </ligand>
</feature>
<evidence type="ECO:0000259" key="9">
    <source>
        <dbReference type="SMART" id="SM00650"/>
    </source>
</evidence>
<gene>
    <name evidence="7" type="primary">rsmA</name>
    <name evidence="7" type="synonym">ksgA</name>
    <name evidence="10" type="ORF">A3E89_00180</name>
</gene>
<proteinExistence type="inferred from homology"/>